<feature type="transmembrane region" description="Helical" evidence="9">
    <location>
        <begin position="419"/>
        <end position="439"/>
    </location>
</feature>
<dbReference type="GO" id="GO:0005886">
    <property type="term" value="C:plasma membrane"/>
    <property type="evidence" value="ECO:0007669"/>
    <property type="project" value="UniProtKB-SubCell"/>
</dbReference>
<evidence type="ECO:0000256" key="4">
    <source>
        <dbReference type="ARBA" id="ARBA00022475"/>
    </source>
</evidence>
<feature type="transmembrane region" description="Helical" evidence="9">
    <location>
        <begin position="190"/>
        <end position="208"/>
    </location>
</feature>
<organism evidence="10 11">
    <name type="scientific">Ectothiorhodospira mobilis</name>
    <dbReference type="NCBI Taxonomy" id="195064"/>
    <lineage>
        <taxon>Bacteria</taxon>
        <taxon>Pseudomonadati</taxon>
        <taxon>Pseudomonadota</taxon>
        <taxon>Gammaproteobacteria</taxon>
        <taxon>Chromatiales</taxon>
        <taxon>Ectothiorhodospiraceae</taxon>
        <taxon>Ectothiorhodospira</taxon>
    </lineage>
</organism>
<keyword evidence="5 9" id="KW-0812">Transmembrane</keyword>
<evidence type="ECO:0000256" key="8">
    <source>
        <dbReference type="ARBA" id="ARBA00023136"/>
    </source>
</evidence>
<dbReference type="PROSITE" id="PS00873">
    <property type="entry name" value="NA_ALANINE_SYMP"/>
    <property type="match status" value="1"/>
</dbReference>
<evidence type="ECO:0000256" key="2">
    <source>
        <dbReference type="ARBA" id="ARBA00009261"/>
    </source>
</evidence>
<dbReference type="InterPro" id="IPR001463">
    <property type="entry name" value="Na/Ala_symport"/>
</dbReference>
<dbReference type="EMBL" id="FOUO01000003">
    <property type="protein sequence ID" value="SFM34869.1"/>
    <property type="molecule type" value="Genomic_DNA"/>
</dbReference>
<evidence type="ECO:0000313" key="10">
    <source>
        <dbReference type="EMBL" id="SFM34869.1"/>
    </source>
</evidence>
<keyword evidence="11" id="KW-1185">Reference proteome</keyword>
<comment type="similarity">
    <text evidence="2 9">Belongs to the alanine or glycine:cation symporter (AGCS) (TC 2.A.25) family.</text>
</comment>
<keyword evidence="9" id="KW-0997">Cell inner membrane</keyword>
<reference evidence="10 11" key="1">
    <citation type="submission" date="2016-10" db="EMBL/GenBank/DDBJ databases">
        <authorList>
            <person name="de Groot N.N."/>
        </authorList>
    </citation>
    <scope>NUCLEOTIDE SEQUENCE [LARGE SCALE GENOMIC DNA]</scope>
    <source>
        <strain evidence="10 11">DSM 4180</strain>
    </source>
</reference>
<dbReference type="Pfam" id="PF01235">
    <property type="entry name" value="Na_Ala_symp"/>
    <property type="match status" value="1"/>
</dbReference>
<feature type="transmembrane region" description="Helical" evidence="9">
    <location>
        <begin position="152"/>
        <end position="170"/>
    </location>
</feature>
<feature type="transmembrane region" description="Helical" evidence="9">
    <location>
        <begin position="20"/>
        <end position="48"/>
    </location>
</feature>
<evidence type="ECO:0000256" key="5">
    <source>
        <dbReference type="ARBA" id="ARBA00022692"/>
    </source>
</evidence>
<evidence type="ECO:0000256" key="1">
    <source>
        <dbReference type="ARBA" id="ARBA00004651"/>
    </source>
</evidence>
<dbReference type="OrthoDB" id="9806926at2"/>
<keyword evidence="7 9" id="KW-1133">Transmembrane helix</keyword>
<feature type="transmembrane region" description="Helical" evidence="9">
    <location>
        <begin position="311"/>
        <end position="333"/>
    </location>
</feature>
<name>A0A1I4Q470_ECTMO</name>
<dbReference type="FunFam" id="1.20.1740.10:FF:000004">
    <property type="entry name" value="Sodium:alanine symporter family protein"/>
    <property type="match status" value="1"/>
</dbReference>
<dbReference type="Proteomes" id="UP000199556">
    <property type="component" value="Unassembled WGS sequence"/>
</dbReference>
<sequence length="461" mass="49109">MLQGLMVFNDWINGIVWGPPFMILLVGTGAYLTLRLGFFQFTHLRFAWRRTFGTLFRRRKAVEKGAISPFQAVSSAMAATIGVGNIAGVATAIALGGPGAVFWMWVVALVGMATKLAEATLGLKYRQVDADGHVSGGVFYYIEHGLGSRWKWLALVYAVLAGVAAFGIGNMVQANTMAHALETGMGVPDWLTGLVIMFLVGLVTLGGIRRIAVTAERIVPTMALIYVIGAIGILVSFYDRIPEAFAQIFTGAFSPASAVGGFAGATVGSAIRYGIARGIFSNEAGLGSASIVHAQAQNKPFAQGLWGMWEVFVDTLVVCTMTALVILVTGAIGTGQTGAELTSTAFSNGLPGVGGWIVLLSLVLFSYTTMLTWNFYGEKSWEYAFGRRVILPYRVVFIGFLYLGAVGGLSTVWDISDTLNGLMAAPNLVALVLLAGVLVKEKAQYLKEERAAKRQDGEDAG</sequence>
<evidence type="ECO:0000256" key="3">
    <source>
        <dbReference type="ARBA" id="ARBA00022448"/>
    </source>
</evidence>
<keyword evidence="3 9" id="KW-0813">Transport</keyword>
<dbReference type="PANTHER" id="PTHR30330:SF3">
    <property type="entry name" value="TRANSCRIPTIONAL REGULATOR, LRP FAMILY"/>
    <property type="match status" value="1"/>
</dbReference>
<feature type="transmembrane region" description="Helical" evidence="9">
    <location>
        <begin position="69"/>
        <end position="94"/>
    </location>
</feature>
<gene>
    <name evidence="10" type="ORF">SAMN05421721_103134</name>
</gene>
<evidence type="ECO:0000313" key="11">
    <source>
        <dbReference type="Proteomes" id="UP000199556"/>
    </source>
</evidence>
<feature type="transmembrane region" description="Helical" evidence="9">
    <location>
        <begin position="220"/>
        <end position="238"/>
    </location>
</feature>
<proteinExistence type="inferred from homology"/>
<keyword evidence="4" id="KW-1003">Cell membrane</keyword>
<dbReference type="NCBIfam" id="TIGR00835">
    <property type="entry name" value="agcS"/>
    <property type="match status" value="1"/>
</dbReference>
<keyword evidence="6 9" id="KW-0769">Symport</keyword>
<feature type="transmembrane region" description="Helical" evidence="9">
    <location>
        <begin position="100"/>
        <end position="117"/>
    </location>
</feature>
<evidence type="ECO:0000256" key="6">
    <source>
        <dbReference type="ARBA" id="ARBA00022847"/>
    </source>
</evidence>
<dbReference type="PANTHER" id="PTHR30330">
    <property type="entry name" value="AGSS FAMILY TRANSPORTER, SODIUM-ALANINE"/>
    <property type="match status" value="1"/>
</dbReference>
<evidence type="ECO:0000256" key="7">
    <source>
        <dbReference type="ARBA" id="ARBA00022989"/>
    </source>
</evidence>
<dbReference type="Gene3D" id="1.20.1740.10">
    <property type="entry name" value="Amino acid/polyamine transporter I"/>
    <property type="match status" value="1"/>
</dbReference>
<feature type="transmembrane region" description="Helical" evidence="9">
    <location>
        <begin position="353"/>
        <end position="375"/>
    </location>
</feature>
<dbReference type="AlphaFoldDB" id="A0A1I4Q470"/>
<keyword evidence="8 9" id="KW-0472">Membrane</keyword>
<evidence type="ECO:0000256" key="9">
    <source>
        <dbReference type="RuleBase" id="RU363064"/>
    </source>
</evidence>
<dbReference type="STRING" id="195064.SAMN05421721_103134"/>
<feature type="transmembrane region" description="Helical" evidence="9">
    <location>
        <begin position="395"/>
        <end position="413"/>
    </location>
</feature>
<dbReference type="PRINTS" id="PR00175">
    <property type="entry name" value="NAALASMPORT"/>
</dbReference>
<dbReference type="RefSeq" id="WP_090483826.1">
    <property type="nucleotide sequence ID" value="NZ_FOUO01000003.1"/>
</dbReference>
<comment type="subcellular location">
    <subcellularLocation>
        <location evidence="9">Cell inner membrane</location>
        <topology evidence="9">Multi-pass membrane protein</topology>
    </subcellularLocation>
    <subcellularLocation>
        <location evidence="1">Cell membrane</location>
        <topology evidence="1">Multi-pass membrane protein</topology>
    </subcellularLocation>
</comment>
<dbReference type="GO" id="GO:0005283">
    <property type="term" value="F:amino acid:sodium symporter activity"/>
    <property type="evidence" value="ECO:0007669"/>
    <property type="project" value="InterPro"/>
</dbReference>
<accession>A0A1I4Q470</accession>
<protein>
    <submittedName>
        <fullName evidence="10">Alanine or glycine:cation symporter, AGCS family</fullName>
    </submittedName>
</protein>
<feature type="transmembrane region" description="Helical" evidence="9">
    <location>
        <begin position="244"/>
        <end position="267"/>
    </location>
</feature>